<dbReference type="Proteomes" id="UP000579945">
    <property type="component" value="Unassembled WGS sequence"/>
</dbReference>
<feature type="signal peptide" evidence="1">
    <location>
        <begin position="1"/>
        <end position="24"/>
    </location>
</feature>
<dbReference type="GO" id="GO:0004601">
    <property type="term" value="F:peroxidase activity"/>
    <property type="evidence" value="ECO:0007669"/>
    <property type="project" value="InterPro"/>
</dbReference>
<dbReference type="SUPFAM" id="SSF48317">
    <property type="entry name" value="Acid phosphatase/Vanadium-dependent haloperoxidase"/>
    <property type="match status" value="1"/>
</dbReference>
<dbReference type="PANTHER" id="PTHR34599">
    <property type="entry name" value="PEROXIDASE-RELATED"/>
    <property type="match status" value="1"/>
</dbReference>
<dbReference type="InterPro" id="IPR016119">
    <property type="entry name" value="Br/Cl_peroxidase_C"/>
</dbReference>
<feature type="chain" id="PRO_5030647049" description="Phosphatidic acid phosphatase type 2/haloperoxidase domain-containing protein" evidence="1">
    <location>
        <begin position="25"/>
        <end position="477"/>
    </location>
</feature>
<proteinExistence type="predicted"/>
<evidence type="ECO:0000259" key="3">
    <source>
        <dbReference type="Pfam" id="PF22778"/>
    </source>
</evidence>
<organism evidence="4 5">
    <name type="scientific">Nonomuraea dietziae</name>
    <dbReference type="NCBI Taxonomy" id="65515"/>
    <lineage>
        <taxon>Bacteria</taxon>
        <taxon>Bacillati</taxon>
        <taxon>Actinomycetota</taxon>
        <taxon>Actinomycetes</taxon>
        <taxon>Streptosporangiales</taxon>
        <taxon>Streptosporangiaceae</taxon>
        <taxon>Nonomuraea</taxon>
    </lineage>
</organism>
<gene>
    <name evidence="4" type="ORF">FHR33_001812</name>
</gene>
<keyword evidence="1" id="KW-0732">Signal</keyword>
<dbReference type="Pfam" id="PF21167">
    <property type="entry name" value="DUF6851"/>
    <property type="match status" value="1"/>
</dbReference>
<dbReference type="CDD" id="cd03398">
    <property type="entry name" value="PAP2_haloperoxidase"/>
    <property type="match status" value="1"/>
</dbReference>
<evidence type="ECO:0008006" key="6">
    <source>
        <dbReference type="Google" id="ProtNLM"/>
    </source>
</evidence>
<dbReference type="AlphaFoldDB" id="A0A7W5UWE0"/>
<dbReference type="InterPro" id="IPR055161">
    <property type="entry name" value="NapH1-like_2nd"/>
</dbReference>
<feature type="domain" description="Vanadium-dependent haloperoxidase NapH1-like second helical-bundle" evidence="3">
    <location>
        <begin position="306"/>
        <end position="471"/>
    </location>
</feature>
<sequence length="477" mass="50300">MPVRGSLRALALVLVSATALVAPAAPAHAVAPVERNVVLRWNEALLSAVRSGTLGPPMVARALAVVHTCAYDAWAAYDAVAVGTRLGGSLRRPEAERTEANRAEAISYAAHLAAVDLYPAQRAGFDALMTELGYDPAAPTGQPARTGLAACQAVLDHRHGDGSNQLGGYADTTGYAPVNAPMVVADPLTSVADPSRWQPLTYRNRAGVLVTPPFLAPHWGGVASFTGRARDLADAVPAPAAYGTHAYRAQVAEIVSLTAGLTDRRKAIAEYWADGPSSETPPGHWSLFAQRVSARDGHGLDEDVKMFFALANSVMDAGIASWEAKRDHDSVRPITAVRFLHRGRQIPTWGGRVIDGATWTPYQAPTFPTPPFAEHVSGHSTFSAAAAEVLRRFTGGDAFGGEAVIAKGSSLVEPGVSPAHDVTLRWSTFTEAADQAGLSRRYGGIHFLAGDLQGRALGKAVGAVAWERAQAYWSGRG</sequence>
<evidence type="ECO:0000256" key="1">
    <source>
        <dbReference type="SAM" id="SignalP"/>
    </source>
</evidence>
<dbReference type="InterPro" id="IPR049283">
    <property type="entry name" value="DUF6851"/>
</dbReference>
<evidence type="ECO:0000313" key="4">
    <source>
        <dbReference type="EMBL" id="MBB3725952.1"/>
    </source>
</evidence>
<reference evidence="4 5" key="1">
    <citation type="submission" date="2020-08" db="EMBL/GenBank/DDBJ databases">
        <title>Sequencing the genomes of 1000 actinobacteria strains.</title>
        <authorList>
            <person name="Klenk H.-P."/>
        </authorList>
    </citation>
    <scope>NUCLEOTIDE SEQUENCE [LARGE SCALE GENOMIC DNA]</scope>
    <source>
        <strain evidence="4 5">DSM 44320</strain>
    </source>
</reference>
<dbReference type="GeneID" id="95388347"/>
<keyword evidence="5" id="KW-1185">Reference proteome</keyword>
<protein>
    <recommendedName>
        <fullName evidence="6">Phosphatidic acid phosphatase type 2/haloperoxidase domain-containing protein</fullName>
    </recommendedName>
</protein>
<dbReference type="RefSeq" id="WP_183645473.1">
    <property type="nucleotide sequence ID" value="NZ_BAAAXX010000120.1"/>
</dbReference>
<dbReference type="Pfam" id="PF22778">
    <property type="entry name" value="VCPO_2nd"/>
    <property type="match status" value="1"/>
</dbReference>
<evidence type="ECO:0000313" key="5">
    <source>
        <dbReference type="Proteomes" id="UP000579945"/>
    </source>
</evidence>
<dbReference type="InterPro" id="IPR052559">
    <property type="entry name" value="V-haloperoxidase"/>
</dbReference>
<dbReference type="EMBL" id="JACIBV010000001">
    <property type="protein sequence ID" value="MBB3725952.1"/>
    <property type="molecule type" value="Genomic_DNA"/>
</dbReference>
<feature type="domain" description="DUF6851" evidence="2">
    <location>
        <begin position="65"/>
        <end position="199"/>
    </location>
</feature>
<evidence type="ECO:0000259" key="2">
    <source>
        <dbReference type="Pfam" id="PF21167"/>
    </source>
</evidence>
<comment type="caution">
    <text evidence="4">The sequence shown here is derived from an EMBL/GenBank/DDBJ whole genome shotgun (WGS) entry which is preliminary data.</text>
</comment>
<accession>A0A7W5UWE0</accession>
<dbReference type="InterPro" id="IPR036938">
    <property type="entry name" value="PAP2/HPO_sf"/>
</dbReference>
<name>A0A7W5UWE0_9ACTN</name>
<dbReference type="PANTHER" id="PTHR34599:SF2">
    <property type="entry name" value="TRAF-TYPE DOMAIN-CONTAINING PROTEIN"/>
    <property type="match status" value="1"/>
</dbReference>
<dbReference type="Gene3D" id="1.20.144.10">
    <property type="entry name" value="Phosphatidic acid phosphatase type 2/haloperoxidase"/>
    <property type="match status" value="1"/>
</dbReference>
<dbReference type="Gene3D" id="1.10.606.10">
    <property type="entry name" value="Vanadium-containing Chloroperoxidase, domain 2"/>
    <property type="match status" value="1"/>
</dbReference>